<dbReference type="PRINTS" id="PR00035">
    <property type="entry name" value="HTHGNTR"/>
</dbReference>
<evidence type="ECO:0000256" key="1">
    <source>
        <dbReference type="ARBA" id="ARBA00023015"/>
    </source>
</evidence>
<gene>
    <name evidence="5" type="ORF">OS242_11290</name>
</gene>
<keyword evidence="3" id="KW-0804">Transcription</keyword>
<keyword evidence="1" id="KW-0805">Transcription regulation</keyword>
<dbReference type="PANTHER" id="PTHR43537:SF5">
    <property type="entry name" value="UXU OPERON TRANSCRIPTIONAL REGULATOR"/>
    <property type="match status" value="1"/>
</dbReference>
<dbReference type="Pfam" id="PF00392">
    <property type="entry name" value="GntR"/>
    <property type="match status" value="1"/>
</dbReference>
<dbReference type="EMBL" id="JAPMLT010000005">
    <property type="protein sequence ID" value="MCX7570547.1"/>
    <property type="molecule type" value="Genomic_DNA"/>
</dbReference>
<dbReference type="Pfam" id="PF07729">
    <property type="entry name" value="FCD"/>
    <property type="match status" value="1"/>
</dbReference>
<reference evidence="5 6" key="1">
    <citation type="submission" date="2022-11" db="EMBL/GenBank/DDBJ databases">
        <title>Study of microbial diversity in lake waters.</title>
        <authorList>
            <person name="Zhang J."/>
        </authorList>
    </citation>
    <scope>NUCLEOTIDE SEQUENCE [LARGE SCALE GENOMIC DNA]</scope>
    <source>
        <strain evidence="5 6">DT12</strain>
    </source>
</reference>
<dbReference type="Gene3D" id="1.20.120.530">
    <property type="entry name" value="GntR ligand-binding domain-like"/>
    <property type="match status" value="1"/>
</dbReference>
<dbReference type="InterPro" id="IPR011711">
    <property type="entry name" value="GntR_C"/>
</dbReference>
<dbReference type="CDD" id="cd07377">
    <property type="entry name" value="WHTH_GntR"/>
    <property type="match status" value="1"/>
</dbReference>
<dbReference type="InterPro" id="IPR008920">
    <property type="entry name" value="TF_FadR/GntR_C"/>
</dbReference>
<dbReference type="Gene3D" id="1.10.10.10">
    <property type="entry name" value="Winged helix-like DNA-binding domain superfamily/Winged helix DNA-binding domain"/>
    <property type="match status" value="1"/>
</dbReference>
<dbReference type="PANTHER" id="PTHR43537">
    <property type="entry name" value="TRANSCRIPTIONAL REGULATOR, GNTR FAMILY"/>
    <property type="match status" value="1"/>
</dbReference>
<proteinExistence type="predicted"/>
<dbReference type="SMART" id="SM00345">
    <property type="entry name" value="HTH_GNTR"/>
    <property type="match status" value="1"/>
</dbReference>
<name>A0ABT3X3Z5_9BACL</name>
<dbReference type="SUPFAM" id="SSF46785">
    <property type="entry name" value="Winged helix' DNA-binding domain"/>
    <property type="match status" value="1"/>
</dbReference>
<comment type="caution">
    <text evidence="5">The sequence shown here is derived from an EMBL/GenBank/DDBJ whole genome shotgun (WGS) entry which is preliminary data.</text>
</comment>
<accession>A0ABT3X3Z5</accession>
<dbReference type="Proteomes" id="UP001208017">
    <property type="component" value="Unassembled WGS sequence"/>
</dbReference>
<sequence length="233" mass="26134">MEQKRNRLKKTYEQVADHFKRLIEQGALLPGQKLPPMSELAVRFGVSRATVREAFSSLVGMGLIDLRHGEGTFVRRFDVQTMVTEPMNAALLLGMGELRELLEIRRLLETGAVRYACERAGEEALAAAEAALVESGDPADRDLQFHLLLAGCAGNNVMLNLVNTLAEPIRSLLREIHAELDDPDELDREHRAILQAIRARDSVEAQRLLSEHLARTERRFATRYRQGDADLPS</sequence>
<keyword evidence="6" id="KW-1185">Reference proteome</keyword>
<organism evidence="5 6">
    <name type="scientific">Tumebacillus lacus</name>
    <dbReference type="NCBI Taxonomy" id="2995335"/>
    <lineage>
        <taxon>Bacteria</taxon>
        <taxon>Bacillati</taxon>
        <taxon>Bacillota</taxon>
        <taxon>Bacilli</taxon>
        <taxon>Bacillales</taxon>
        <taxon>Alicyclobacillaceae</taxon>
        <taxon>Tumebacillus</taxon>
    </lineage>
</organism>
<evidence type="ECO:0000259" key="4">
    <source>
        <dbReference type="PROSITE" id="PS50949"/>
    </source>
</evidence>
<dbReference type="InterPro" id="IPR036388">
    <property type="entry name" value="WH-like_DNA-bd_sf"/>
</dbReference>
<dbReference type="SUPFAM" id="SSF48008">
    <property type="entry name" value="GntR ligand-binding domain-like"/>
    <property type="match status" value="1"/>
</dbReference>
<dbReference type="PROSITE" id="PS50949">
    <property type="entry name" value="HTH_GNTR"/>
    <property type="match status" value="1"/>
</dbReference>
<dbReference type="SMART" id="SM00895">
    <property type="entry name" value="FCD"/>
    <property type="match status" value="1"/>
</dbReference>
<feature type="domain" description="HTH gntR-type" evidence="4">
    <location>
        <begin position="9"/>
        <end position="77"/>
    </location>
</feature>
<dbReference type="RefSeq" id="WP_267151799.1">
    <property type="nucleotide sequence ID" value="NZ_JAPMLT010000005.1"/>
</dbReference>
<dbReference type="InterPro" id="IPR036390">
    <property type="entry name" value="WH_DNA-bd_sf"/>
</dbReference>
<evidence type="ECO:0000313" key="5">
    <source>
        <dbReference type="EMBL" id="MCX7570547.1"/>
    </source>
</evidence>
<evidence type="ECO:0000256" key="3">
    <source>
        <dbReference type="ARBA" id="ARBA00023163"/>
    </source>
</evidence>
<dbReference type="InterPro" id="IPR000524">
    <property type="entry name" value="Tscrpt_reg_HTH_GntR"/>
</dbReference>
<keyword evidence="2" id="KW-0238">DNA-binding</keyword>
<evidence type="ECO:0000313" key="6">
    <source>
        <dbReference type="Proteomes" id="UP001208017"/>
    </source>
</evidence>
<evidence type="ECO:0000256" key="2">
    <source>
        <dbReference type="ARBA" id="ARBA00023125"/>
    </source>
</evidence>
<protein>
    <submittedName>
        <fullName evidence="5">FadR/GntR family transcriptional regulator</fullName>
    </submittedName>
</protein>